<gene>
    <name evidence="1" type="ORF">GNP93_00625</name>
</gene>
<comment type="caution">
    <text evidence="1">The sequence shown here is derived from an EMBL/GenBank/DDBJ whole genome shotgun (WGS) entry which is preliminary data.</text>
</comment>
<accession>A0A7X2Z7H7</accession>
<evidence type="ECO:0000313" key="1">
    <source>
        <dbReference type="EMBL" id="MUG69170.1"/>
    </source>
</evidence>
<reference evidence="1 2" key="1">
    <citation type="submission" date="2019-11" db="EMBL/GenBank/DDBJ databases">
        <title>Draft genome sequences of five Paenibacillus species of dairy origin.</title>
        <authorList>
            <person name="Olajide A.M."/>
            <person name="Chen S."/>
            <person name="Lapointe G."/>
        </authorList>
    </citation>
    <scope>NUCLEOTIDE SEQUENCE [LARGE SCALE GENOMIC DNA]</scope>
    <source>
        <strain evidence="1 2">2CS3</strain>
    </source>
</reference>
<protein>
    <submittedName>
        <fullName evidence="1">Uncharacterized protein</fullName>
    </submittedName>
</protein>
<dbReference type="RefSeq" id="WP_155613770.1">
    <property type="nucleotide sequence ID" value="NZ_JBDLZV010000001.1"/>
</dbReference>
<dbReference type="AlphaFoldDB" id="A0A7X2Z7H7"/>
<dbReference type="EMBL" id="WNZX01000001">
    <property type="protein sequence ID" value="MUG69170.1"/>
    <property type="molecule type" value="Genomic_DNA"/>
</dbReference>
<organism evidence="1 2">
    <name type="scientific">Paenibacillus validus</name>
    <dbReference type="NCBI Taxonomy" id="44253"/>
    <lineage>
        <taxon>Bacteria</taxon>
        <taxon>Bacillati</taxon>
        <taxon>Bacillota</taxon>
        <taxon>Bacilli</taxon>
        <taxon>Bacillales</taxon>
        <taxon>Paenibacillaceae</taxon>
        <taxon>Paenibacillus</taxon>
    </lineage>
</organism>
<dbReference type="Proteomes" id="UP000450917">
    <property type="component" value="Unassembled WGS sequence"/>
</dbReference>
<proteinExistence type="predicted"/>
<name>A0A7X2Z7H7_9BACL</name>
<keyword evidence="2" id="KW-1185">Reference proteome</keyword>
<evidence type="ECO:0000313" key="2">
    <source>
        <dbReference type="Proteomes" id="UP000450917"/>
    </source>
</evidence>
<sequence length="71" mass="7741">MMNTMSRHVNAPSIQLNDALLKERRKLEALFAVQTGAGGGDAAERALDERLLQIDSALTRIRIGKHGAREG</sequence>